<evidence type="ECO:0000313" key="2">
    <source>
        <dbReference type="Proteomes" id="UP000008068"/>
    </source>
</evidence>
<dbReference type="InParanoid" id="G0MYF7"/>
<organism evidence="2">
    <name type="scientific">Caenorhabditis brenneri</name>
    <name type="common">Nematode worm</name>
    <dbReference type="NCBI Taxonomy" id="135651"/>
    <lineage>
        <taxon>Eukaryota</taxon>
        <taxon>Metazoa</taxon>
        <taxon>Ecdysozoa</taxon>
        <taxon>Nematoda</taxon>
        <taxon>Chromadorea</taxon>
        <taxon>Rhabditida</taxon>
        <taxon>Rhabditina</taxon>
        <taxon>Rhabditomorpha</taxon>
        <taxon>Rhabditoidea</taxon>
        <taxon>Rhabditidae</taxon>
        <taxon>Peloderinae</taxon>
        <taxon>Caenorhabditis</taxon>
    </lineage>
</organism>
<gene>
    <name evidence="1" type="ORF">CAEBREN_14905</name>
</gene>
<dbReference type="EMBL" id="GL379820">
    <property type="protein sequence ID" value="EGT47537.1"/>
    <property type="molecule type" value="Genomic_DNA"/>
</dbReference>
<dbReference type="AlphaFoldDB" id="G0MYF7"/>
<dbReference type="Gene3D" id="3.80.10.10">
    <property type="entry name" value="Ribonuclease Inhibitor"/>
    <property type="match status" value="1"/>
</dbReference>
<accession>G0MYF7</accession>
<dbReference type="HOGENOM" id="CLU_490236_0_0_1"/>
<keyword evidence="2" id="KW-1185">Reference proteome</keyword>
<dbReference type="FunCoup" id="G0MYF7">
    <property type="interactions" value="18"/>
</dbReference>
<dbReference type="Proteomes" id="UP000008068">
    <property type="component" value="Unassembled WGS sequence"/>
</dbReference>
<dbReference type="OrthoDB" id="5838776at2759"/>
<evidence type="ECO:0000313" key="1">
    <source>
        <dbReference type="EMBL" id="EGT47537.1"/>
    </source>
</evidence>
<dbReference type="eggNOG" id="KOG3665">
    <property type="taxonomic scope" value="Eukaryota"/>
</dbReference>
<dbReference type="InterPro" id="IPR032675">
    <property type="entry name" value="LRR_dom_sf"/>
</dbReference>
<protein>
    <submittedName>
        <fullName evidence="1">Uncharacterized protein</fullName>
    </submittedName>
</protein>
<dbReference type="GO" id="GO:0031462">
    <property type="term" value="C:Cul2-RING ubiquitin ligase complex"/>
    <property type="evidence" value="ECO:0007669"/>
    <property type="project" value="TreeGrafter"/>
</dbReference>
<dbReference type="PANTHER" id="PTHR12904:SF28">
    <property type="entry name" value="ATP SYNTHASE SUBUNIT ALPHA-RELATED"/>
    <property type="match status" value="1"/>
</dbReference>
<sequence length="607" mass="70941">MDVPDLLKIAARKIAYYIIEGNFHIRLQLKTKMVSEKYPHVDYPILSQLACNYIFQLVKEVRYRLDEQKLARIDEVLLKVLCLSEVDLNDQHYSNIFKKDLELIKTQNLFSLGLGDAVNIREYRVEKDPRMMRRVHRAGIMPNNHTDCDPIMAQYYFDIGKLLEENLTPETKQKLISLDLSKYIRPRSEFPFTRNWTQSIGQMLPALCSLSVIGQNLEGDEFLRLCGNFPNLRKLNISKTGVTNLRGISSLKFLQDLSIGGLVMLNTNCIDELFELPDLKKLSMSGQYKCNCCRSNTIKFFAESDKVIQKLELFDCTLTNTTDPMLRRIVERHPTLKRIVANYSSVRYYSPNGVEIWNNLSLHSFLCSIRYFREVRNSSMICRILFNFLDFIHMTELEDLNEMDMRGTVHELYSLIRQYEYHHNILEQVDIFCANMAEENKIHFYSLYEKRLLIDSFLFIKEVSAKRRLNIYPSWKFLNNVLETVEQCDADRVASNAMQSIIADYPSTPAPECIRTVDLVLDRIDPTSHHYKALNKFRLIYMLGTVRDSLGKPVKRTKPMRVFHIHFLVEQPAGNEFQNDMGEEMAWDFNNRHWGADDQNDEGVADM</sequence>
<dbReference type="PANTHER" id="PTHR12904">
    <property type="match status" value="1"/>
</dbReference>
<dbReference type="SUPFAM" id="SSF52047">
    <property type="entry name" value="RNI-like"/>
    <property type="match status" value="1"/>
</dbReference>
<dbReference type="InterPro" id="IPR051341">
    <property type="entry name" value="Zyg-11_UBL_adapter"/>
</dbReference>
<name>G0MYF7_CAEBE</name>
<proteinExistence type="predicted"/>
<reference evidence="2" key="1">
    <citation type="submission" date="2011-07" db="EMBL/GenBank/DDBJ databases">
        <authorList>
            <consortium name="Caenorhabditis brenneri Sequencing and Analysis Consortium"/>
            <person name="Wilson R.K."/>
        </authorList>
    </citation>
    <scope>NUCLEOTIDE SEQUENCE [LARGE SCALE GENOMIC DNA]</scope>
    <source>
        <strain evidence="2">PB2801</strain>
    </source>
</reference>